<keyword evidence="2" id="KW-1185">Reference proteome</keyword>
<protein>
    <submittedName>
        <fullName evidence="1">Uncharacterized protein</fullName>
    </submittedName>
</protein>
<dbReference type="EMBL" id="JACOPF010000001">
    <property type="protein sequence ID" value="MBC5688118.1"/>
    <property type="molecule type" value="Genomic_DNA"/>
</dbReference>
<organism evidence="1 2">
    <name type="scientific">Mediterraneibacter hominis</name>
    <dbReference type="NCBI Taxonomy" id="2763054"/>
    <lineage>
        <taxon>Bacteria</taxon>
        <taxon>Bacillati</taxon>
        <taxon>Bacillota</taxon>
        <taxon>Clostridia</taxon>
        <taxon>Lachnospirales</taxon>
        <taxon>Lachnospiraceae</taxon>
        <taxon>Mediterraneibacter</taxon>
    </lineage>
</organism>
<dbReference type="AlphaFoldDB" id="A0A923LGY9"/>
<evidence type="ECO:0000313" key="1">
    <source>
        <dbReference type="EMBL" id="MBC5688118.1"/>
    </source>
</evidence>
<sequence>MSILKSNNGKELIVSCDCGCDDGVHIRIEKDCYEGLPDDTDTYAYVTCIGANWYRDQDEKVHSIIWKKLKKIWAIIRNKDFYYSEVCMTKEDFDIFKEYINSIE</sequence>
<dbReference type="Proteomes" id="UP000652477">
    <property type="component" value="Unassembled WGS sequence"/>
</dbReference>
<gene>
    <name evidence="1" type="ORF">H8S37_04115</name>
</gene>
<dbReference type="RefSeq" id="WP_186874752.1">
    <property type="nucleotide sequence ID" value="NZ_JACOPF010000001.1"/>
</dbReference>
<proteinExistence type="predicted"/>
<reference evidence="1" key="1">
    <citation type="submission" date="2020-08" db="EMBL/GenBank/DDBJ databases">
        <title>Genome public.</title>
        <authorList>
            <person name="Liu C."/>
            <person name="Sun Q."/>
        </authorList>
    </citation>
    <scope>NUCLEOTIDE SEQUENCE</scope>
    <source>
        <strain evidence="1">NSJ-55</strain>
    </source>
</reference>
<comment type="caution">
    <text evidence="1">The sequence shown here is derived from an EMBL/GenBank/DDBJ whole genome shotgun (WGS) entry which is preliminary data.</text>
</comment>
<accession>A0A923LGY9</accession>
<evidence type="ECO:0000313" key="2">
    <source>
        <dbReference type="Proteomes" id="UP000652477"/>
    </source>
</evidence>
<name>A0A923LGY9_9FIRM</name>